<proteinExistence type="predicted"/>
<dbReference type="Pfam" id="PF06772">
    <property type="entry name" value="LtrA"/>
    <property type="match status" value="1"/>
</dbReference>
<dbReference type="InterPro" id="IPR010640">
    <property type="entry name" value="Low_temperature_requirement_A"/>
</dbReference>
<dbReference type="AlphaFoldDB" id="A0A1Y2GKR1"/>
<keyword evidence="1" id="KW-1133">Transmembrane helix</keyword>
<feature type="transmembrane region" description="Helical" evidence="1">
    <location>
        <begin position="45"/>
        <end position="63"/>
    </location>
</feature>
<protein>
    <submittedName>
        <fullName evidence="2">Uncharacterized protein</fullName>
    </submittedName>
</protein>
<dbReference type="PANTHER" id="PTHR42101">
    <property type="entry name" value="CHROMOSOME 16, WHOLE GENOME SHOTGUN SEQUENCE"/>
    <property type="match status" value="1"/>
</dbReference>
<feature type="transmembrane region" description="Helical" evidence="1">
    <location>
        <begin position="18"/>
        <end position="39"/>
    </location>
</feature>
<gene>
    <name evidence="2" type="ORF">BCR41DRAFT_109467</name>
</gene>
<comment type="caution">
    <text evidence="2">The sequence shown here is derived from an EMBL/GenBank/DDBJ whole genome shotgun (WGS) entry which is preliminary data.</text>
</comment>
<dbReference type="InParanoid" id="A0A1Y2GKR1"/>
<name>A0A1Y2GKR1_9FUNG</name>
<feature type="transmembrane region" description="Helical" evidence="1">
    <location>
        <begin position="148"/>
        <end position="167"/>
    </location>
</feature>
<evidence type="ECO:0000256" key="1">
    <source>
        <dbReference type="SAM" id="Phobius"/>
    </source>
</evidence>
<dbReference type="Proteomes" id="UP000193648">
    <property type="component" value="Unassembled WGS sequence"/>
</dbReference>
<evidence type="ECO:0000313" key="2">
    <source>
        <dbReference type="EMBL" id="ORZ11767.1"/>
    </source>
</evidence>
<keyword evidence="1" id="KW-0812">Transmembrane</keyword>
<accession>A0A1Y2GKR1</accession>
<reference evidence="2 3" key="1">
    <citation type="submission" date="2016-07" db="EMBL/GenBank/DDBJ databases">
        <title>Pervasive Adenine N6-methylation of Active Genes in Fungi.</title>
        <authorList>
            <consortium name="DOE Joint Genome Institute"/>
            <person name="Mondo S.J."/>
            <person name="Dannebaum R.O."/>
            <person name="Kuo R.C."/>
            <person name="Labutti K."/>
            <person name="Haridas S."/>
            <person name="Kuo A."/>
            <person name="Salamov A."/>
            <person name="Ahrendt S.R."/>
            <person name="Lipzen A."/>
            <person name="Sullivan W."/>
            <person name="Andreopoulos W.B."/>
            <person name="Clum A."/>
            <person name="Lindquist E."/>
            <person name="Daum C."/>
            <person name="Ramamoorthy G.K."/>
            <person name="Gryganskyi A."/>
            <person name="Culley D."/>
            <person name="Magnuson J.K."/>
            <person name="James T.Y."/>
            <person name="O'Malley M.A."/>
            <person name="Stajich J.E."/>
            <person name="Spatafora J.W."/>
            <person name="Visel A."/>
            <person name="Grigoriev I.V."/>
        </authorList>
    </citation>
    <scope>NUCLEOTIDE SEQUENCE [LARGE SCALE GENOMIC DNA]</scope>
    <source>
        <strain evidence="2 3">NRRL 3116</strain>
    </source>
</reference>
<dbReference type="GeneID" id="33561218"/>
<organism evidence="2 3">
    <name type="scientific">Lobosporangium transversale</name>
    <dbReference type="NCBI Taxonomy" id="64571"/>
    <lineage>
        <taxon>Eukaryota</taxon>
        <taxon>Fungi</taxon>
        <taxon>Fungi incertae sedis</taxon>
        <taxon>Mucoromycota</taxon>
        <taxon>Mortierellomycotina</taxon>
        <taxon>Mortierellomycetes</taxon>
        <taxon>Mortierellales</taxon>
        <taxon>Mortierellaceae</taxon>
        <taxon>Lobosporangium</taxon>
    </lineage>
</organism>
<evidence type="ECO:0000313" key="3">
    <source>
        <dbReference type="Proteomes" id="UP000193648"/>
    </source>
</evidence>
<dbReference type="RefSeq" id="XP_021879864.1">
    <property type="nucleotide sequence ID" value="XM_022019373.1"/>
</dbReference>
<dbReference type="STRING" id="64571.A0A1Y2GKR1"/>
<keyword evidence="1" id="KW-0472">Membrane</keyword>
<dbReference type="PANTHER" id="PTHR42101:SF1">
    <property type="entry name" value="LOW TEMPERATURE REQUIREMENT A"/>
    <property type="match status" value="1"/>
</dbReference>
<sequence length="206" mass="24250">MSFTGLEKNRSKKSLTPLWLQIGSNVLAMLIWGLSMLVHSMAWRYVMWYFTIVVEIIVLVAFGRRTSVTFAGSHLPERFALFTIIVLGENIIDYRLGRWHELLDKGNKPVLVMCETILYLLPLRPLIRRIRKNYLTHPHTILNPLPDPSRILFLLTTVILYALWWIYFDDFSEDVFHKTTTLSQLWAYLHLPFHVCIVLVEQAHWI</sequence>
<dbReference type="EMBL" id="MCFF01000027">
    <property type="protein sequence ID" value="ORZ11767.1"/>
    <property type="molecule type" value="Genomic_DNA"/>
</dbReference>
<keyword evidence="3" id="KW-1185">Reference proteome</keyword>
<dbReference type="OrthoDB" id="191995at2759"/>